<feature type="region of interest" description="Disordered" evidence="2">
    <location>
        <begin position="150"/>
        <end position="173"/>
    </location>
</feature>
<gene>
    <name evidence="3" type="primary">FGENESH: predicted gene_4.8</name>
    <name evidence="3" type="ORF">BN2166_0022320</name>
</gene>
<reference evidence="3 4" key="1">
    <citation type="submission" date="2015-07" db="EMBL/GenBank/DDBJ databases">
        <authorList>
            <person name="Cajimat M.N.B."/>
            <person name="Milazzo M.L."/>
            <person name="Fulhorst C.F."/>
        </authorList>
    </citation>
    <scope>NUCLEOTIDE SEQUENCE [LARGE SCALE GENOMIC DNA]</scope>
    <source>
        <strain evidence="3">Single colony</strain>
    </source>
</reference>
<protein>
    <submittedName>
        <fullName evidence="3">FGENESH: predicted gene_4.8 protein</fullName>
    </submittedName>
</protein>
<proteinExistence type="predicted"/>
<evidence type="ECO:0000256" key="2">
    <source>
        <dbReference type="SAM" id="MobiDB-lite"/>
    </source>
</evidence>
<dbReference type="Proteomes" id="UP000199069">
    <property type="component" value="Unassembled WGS sequence"/>
</dbReference>
<keyword evidence="4" id="KW-1185">Reference proteome</keyword>
<evidence type="ECO:0000313" key="4">
    <source>
        <dbReference type="Proteomes" id="UP000199069"/>
    </source>
</evidence>
<feature type="coiled-coil region" evidence="1">
    <location>
        <begin position="78"/>
        <end position="130"/>
    </location>
</feature>
<feature type="region of interest" description="Disordered" evidence="2">
    <location>
        <begin position="334"/>
        <end position="383"/>
    </location>
</feature>
<sequence>MPNAPAVPKVDVQEHLKRWRLDAARVWDRIGNAGSGAGEVVEILDWAAENEAELSRSHTAREEDALARRRTELTRQERLALKTRIKFLHDNIERYEEELDEYPHDVRRTVERAYNEATEIGEDLVDLREEHKLENKREGDPRYSVDALFPRPRIFRSSPPPEHGGELGSDKEVREKFDKDLGKYLNRPSFSSALPQPAPEVTALLPDWERIRDLVKKTPSLKGLLELLGRLHVAGSDAVEADTERDAWEEEGGEEYHKAVALANTANKLLRDLSQQVAGYKDPIARRVIELWDEADDLHGELSQTVEELFDAKRKELEAHLSDELEDANERIDHMKKHELRLDKQGPPKSYKRKRNPYVSHEEEDLHRAKSRGSLLKHAEAAPHSLSKNAGRLGYRQALRHFGVGY</sequence>
<keyword evidence="1" id="KW-0175">Coiled coil</keyword>
<feature type="compositionally biased region" description="Basic and acidic residues" evidence="2">
    <location>
        <begin position="163"/>
        <end position="173"/>
    </location>
</feature>
<evidence type="ECO:0000313" key="3">
    <source>
        <dbReference type="EMBL" id="CTR06371.1"/>
    </source>
</evidence>
<dbReference type="AlphaFoldDB" id="A0A0K3CGS9"/>
<name>A0A0K3CGS9_RHOTO</name>
<accession>A0A0K3CGS9</accession>
<organism evidence="3 4">
    <name type="scientific">Rhodotorula toruloides</name>
    <name type="common">Yeast</name>
    <name type="synonym">Rhodosporidium toruloides</name>
    <dbReference type="NCBI Taxonomy" id="5286"/>
    <lineage>
        <taxon>Eukaryota</taxon>
        <taxon>Fungi</taxon>
        <taxon>Dikarya</taxon>
        <taxon>Basidiomycota</taxon>
        <taxon>Pucciniomycotina</taxon>
        <taxon>Microbotryomycetes</taxon>
        <taxon>Sporidiobolales</taxon>
        <taxon>Sporidiobolaceae</taxon>
        <taxon>Rhodotorula</taxon>
    </lineage>
</organism>
<evidence type="ECO:0000256" key="1">
    <source>
        <dbReference type="SAM" id="Coils"/>
    </source>
</evidence>
<dbReference type="EMBL" id="CWKI01000004">
    <property type="protein sequence ID" value="CTR06371.1"/>
    <property type="molecule type" value="Genomic_DNA"/>
</dbReference>